<dbReference type="PANTHER" id="PTHR44591">
    <property type="entry name" value="STRESS RESPONSE REGULATOR PROTEIN 1"/>
    <property type="match status" value="1"/>
</dbReference>
<keyword evidence="5" id="KW-1185">Reference proteome</keyword>
<organism evidence="4 5">
    <name type="scientific">Geoalkalibacter ferrihydriticus DSM 17813</name>
    <dbReference type="NCBI Taxonomy" id="1121915"/>
    <lineage>
        <taxon>Bacteria</taxon>
        <taxon>Pseudomonadati</taxon>
        <taxon>Thermodesulfobacteriota</taxon>
        <taxon>Desulfuromonadia</taxon>
        <taxon>Desulfuromonadales</taxon>
        <taxon>Geoalkalibacteraceae</taxon>
        <taxon>Geoalkalibacter</taxon>
    </lineage>
</organism>
<dbReference type="SUPFAM" id="SSF52172">
    <property type="entry name" value="CheY-like"/>
    <property type="match status" value="1"/>
</dbReference>
<dbReference type="InterPro" id="IPR050595">
    <property type="entry name" value="Bact_response_regulator"/>
</dbReference>
<evidence type="ECO:0000313" key="5">
    <source>
        <dbReference type="Proteomes" id="UP000035068"/>
    </source>
</evidence>
<feature type="domain" description="Response regulatory" evidence="3">
    <location>
        <begin position="178"/>
        <end position="292"/>
    </location>
</feature>
<dbReference type="Gene3D" id="1.20.1260.10">
    <property type="match status" value="1"/>
</dbReference>
<dbReference type="InterPro" id="IPR011006">
    <property type="entry name" value="CheY-like_superfamily"/>
</dbReference>
<protein>
    <recommendedName>
        <fullName evidence="3">Response regulatory domain-containing protein</fullName>
    </recommendedName>
</protein>
<dbReference type="PROSITE" id="PS50110">
    <property type="entry name" value="RESPONSE_REGULATORY"/>
    <property type="match status" value="1"/>
</dbReference>
<dbReference type="Pfam" id="PF00072">
    <property type="entry name" value="Response_reg"/>
    <property type="match status" value="1"/>
</dbReference>
<dbReference type="CDD" id="cd00156">
    <property type="entry name" value="REC"/>
    <property type="match status" value="1"/>
</dbReference>
<reference evidence="4 5" key="1">
    <citation type="submission" date="2014-12" db="EMBL/GenBank/DDBJ databases">
        <title>Genomes of Geoalkalibacter ferrihydriticus and Geoalkalibacter subterraneus, two haloalkaliphilic metal-reducing members of the Geobacteraceae.</title>
        <authorList>
            <person name="Badalamenti J.P."/>
            <person name="Torres C.I."/>
            <person name="Krajmalnik-Brown R."/>
            <person name="Bond D.R."/>
        </authorList>
    </citation>
    <scope>NUCLEOTIDE SEQUENCE [LARGE SCALE GENOMIC DNA]</scope>
    <source>
        <strain evidence="4 5">DSM 17813</strain>
    </source>
</reference>
<proteinExistence type="predicted"/>
<evidence type="ECO:0000259" key="3">
    <source>
        <dbReference type="PROSITE" id="PS50110"/>
    </source>
</evidence>
<accession>A0A0C2DWC2</accession>
<evidence type="ECO:0000256" key="1">
    <source>
        <dbReference type="ARBA" id="ARBA00022553"/>
    </source>
</evidence>
<dbReference type="AlphaFoldDB" id="A0A0C2DWC2"/>
<dbReference type="Proteomes" id="UP000035068">
    <property type="component" value="Unassembled WGS sequence"/>
</dbReference>
<dbReference type="SUPFAM" id="SSF47240">
    <property type="entry name" value="Ferritin-like"/>
    <property type="match status" value="1"/>
</dbReference>
<comment type="caution">
    <text evidence="4">The sequence shown here is derived from an EMBL/GenBank/DDBJ whole genome shotgun (WGS) entry which is preliminary data.</text>
</comment>
<dbReference type="EMBL" id="JWJD01000001">
    <property type="protein sequence ID" value="KIH77739.1"/>
    <property type="molecule type" value="Genomic_DNA"/>
</dbReference>
<dbReference type="Gene3D" id="3.40.50.2300">
    <property type="match status" value="1"/>
</dbReference>
<dbReference type="PANTHER" id="PTHR44591:SF3">
    <property type="entry name" value="RESPONSE REGULATORY DOMAIN-CONTAINING PROTEIN"/>
    <property type="match status" value="1"/>
</dbReference>
<dbReference type="InterPro" id="IPR009078">
    <property type="entry name" value="Ferritin-like_SF"/>
</dbReference>
<dbReference type="RefSeq" id="WP_040096111.1">
    <property type="nucleotide sequence ID" value="NZ_JWJD01000001.1"/>
</dbReference>
<dbReference type="InterPro" id="IPR001789">
    <property type="entry name" value="Sig_transdc_resp-reg_receiver"/>
</dbReference>
<sequence length="301" mass="33806">MKEPEKNAMVCNIVDWLRGVEERAALFYAEAAAAFAEDLEFSAFLSRLAKEEDDHFKLLNQAATQITQGAIADSCFWVDENLQQNAEAPFVRGRSLLKDNQLSKAALIGIIAEAEFSEWNDIFLYAIGTLRKCGREYQEAAAELDRHRLELEQFILSSPGGEALLAKTGRMHPVWTKCILIVEDEPAVANLIKALVSSHAEVVLAKDGAEGIARIRERYFDVIVSDVEMPKINGIDMYQQALTIDANLNKHFVFFTGTRKPQHHRFFQSENVIMLPKPTSLDRLRKAIKEVAESARPGTLN</sequence>
<evidence type="ECO:0000313" key="4">
    <source>
        <dbReference type="EMBL" id="KIH77739.1"/>
    </source>
</evidence>
<keyword evidence="1 2" id="KW-0597">Phosphoprotein</keyword>
<gene>
    <name evidence="4" type="ORF">GFER_03545</name>
</gene>
<dbReference type="SMART" id="SM00448">
    <property type="entry name" value="REC"/>
    <property type="match status" value="1"/>
</dbReference>
<name>A0A0C2DWC2_9BACT</name>
<evidence type="ECO:0000256" key="2">
    <source>
        <dbReference type="PROSITE-ProRule" id="PRU00169"/>
    </source>
</evidence>
<dbReference type="InterPro" id="IPR012347">
    <property type="entry name" value="Ferritin-like"/>
</dbReference>
<feature type="modified residue" description="4-aspartylphosphate" evidence="2">
    <location>
        <position position="226"/>
    </location>
</feature>
<dbReference type="GO" id="GO:0000160">
    <property type="term" value="P:phosphorelay signal transduction system"/>
    <property type="evidence" value="ECO:0007669"/>
    <property type="project" value="InterPro"/>
</dbReference>